<accession>A0ABT8HY80</accession>
<dbReference type="InterPro" id="IPR025711">
    <property type="entry name" value="PepSY"/>
</dbReference>
<proteinExistence type="predicted"/>
<dbReference type="EMBL" id="JAUHTR010000007">
    <property type="protein sequence ID" value="MDN4525736.1"/>
    <property type="molecule type" value="Genomic_DNA"/>
</dbReference>
<protein>
    <submittedName>
        <fullName evidence="3">PepSY domain-containing protein</fullName>
    </submittedName>
</protein>
<evidence type="ECO:0000313" key="4">
    <source>
        <dbReference type="Proteomes" id="UP001172721"/>
    </source>
</evidence>
<organism evidence="3 4">
    <name type="scientific">Fictibacillus fluitans</name>
    <dbReference type="NCBI Taxonomy" id="3058422"/>
    <lineage>
        <taxon>Bacteria</taxon>
        <taxon>Bacillati</taxon>
        <taxon>Bacillota</taxon>
        <taxon>Bacilli</taxon>
        <taxon>Bacillales</taxon>
        <taxon>Fictibacillaceae</taxon>
        <taxon>Fictibacillus</taxon>
    </lineage>
</organism>
<sequence>MMKKKTKMMTGALALSLVTGAGAYSYTAHAANSNSSVDEEEAVSKALENESGTPVSFETDKENGKEFYEVSLQGKENESEVTIQTDTGKVVSVEKEALEKDDAVSSPKIDLMEAARIAQKEGKGTLSEIELDNESGKLLYEAEVKTKTKKTELAIDANTGKVISMESEAADKDED</sequence>
<name>A0ABT8HY80_9BACL</name>
<feature type="chain" id="PRO_5047178026" evidence="1">
    <location>
        <begin position="31"/>
        <end position="175"/>
    </location>
</feature>
<dbReference type="Gene3D" id="3.10.450.40">
    <property type="match status" value="2"/>
</dbReference>
<evidence type="ECO:0000256" key="1">
    <source>
        <dbReference type="SAM" id="SignalP"/>
    </source>
</evidence>
<gene>
    <name evidence="3" type="ORF">QYB97_14720</name>
</gene>
<reference evidence="3" key="1">
    <citation type="submission" date="2023-07" db="EMBL/GenBank/DDBJ databases">
        <title>Fictibacillus sp. isolated from freshwater pond.</title>
        <authorList>
            <person name="Kirdat K."/>
            <person name="Bhat A."/>
            <person name="Mourya A."/>
            <person name="Yadav A."/>
        </authorList>
    </citation>
    <scope>NUCLEOTIDE SEQUENCE</scope>
    <source>
        <strain evidence="3">NE201</strain>
    </source>
</reference>
<keyword evidence="4" id="KW-1185">Reference proteome</keyword>
<dbReference type="RefSeq" id="WP_301166759.1">
    <property type="nucleotide sequence ID" value="NZ_JAUHTR010000007.1"/>
</dbReference>
<feature type="domain" description="PepSY" evidence="2">
    <location>
        <begin position="37"/>
        <end position="94"/>
    </location>
</feature>
<feature type="signal peptide" evidence="1">
    <location>
        <begin position="1"/>
        <end position="30"/>
    </location>
</feature>
<evidence type="ECO:0000313" key="3">
    <source>
        <dbReference type="EMBL" id="MDN4525736.1"/>
    </source>
</evidence>
<dbReference type="Proteomes" id="UP001172721">
    <property type="component" value="Unassembled WGS sequence"/>
</dbReference>
<feature type="domain" description="PepSY" evidence="2">
    <location>
        <begin position="109"/>
        <end position="166"/>
    </location>
</feature>
<evidence type="ECO:0000259" key="2">
    <source>
        <dbReference type="Pfam" id="PF03413"/>
    </source>
</evidence>
<dbReference type="Pfam" id="PF03413">
    <property type="entry name" value="PepSY"/>
    <property type="match status" value="2"/>
</dbReference>
<keyword evidence="1" id="KW-0732">Signal</keyword>
<comment type="caution">
    <text evidence="3">The sequence shown here is derived from an EMBL/GenBank/DDBJ whole genome shotgun (WGS) entry which is preliminary data.</text>
</comment>